<sequence>MKQNNPDQQIPCIIENGIVYGLKDIYRIIRDMGHVRYAEVVDDHIRASGEGYIMSVVANHHSATVIANRRIYLNVCGFDYMTIRTEEDGQVHFELVDARRTLRLSPATDLNPEDLSEEKPVRFEEYSPFEPEEFAEIQLDDDDDFMDGD</sequence>
<dbReference type="EMBL" id="PFFQ01000037">
    <property type="protein sequence ID" value="PIW16706.1"/>
    <property type="molecule type" value="Genomic_DNA"/>
</dbReference>
<dbReference type="Proteomes" id="UP000231019">
    <property type="component" value="Unassembled WGS sequence"/>
</dbReference>
<proteinExistence type="predicted"/>
<gene>
    <name evidence="1" type="ORF">COW36_13150</name>
</gene>
<name>A0A2M7G491_9BACT</name>
<protein>
    <submittedName>
        <fullName evidence="1">Uncharacterized protein</fullName>
    </submittedName>
</protein>
<evidence type="ECO:0000313" key="2">
    <source>
        <dbReference type="Proteomes" id="UP000231019"/>
    </source>
</evidence>
<dbReference type="AlphaFoldDB" id="A0A2M7G491"/>
<reference evidence="1 2" key="1">
    <citation type="submission" date="2017-09" db="EMBL/GenBank/DDBJ databases">
        <title>Depth-based differentiation of microbial function through sediment-hosted aquifers and enrichment of novel symbionts in the deep terrestrial subsurface.</title>
        <authorList>
            <person name="Probst A.J."/>
            <person name="Ladd B."/>
            <person name="Jarett J.K."/>
            <person name="Geller-Mcgrath D.E."/>
            <person name="Sieber C.M."/>
            <person name="Emerson J.B."/>
            <person name="Anantharaman K."/>
            <person name="Thomas B.C."/>
            <person name="Malmstrom R."/>
            <person name="Stieglmeier M."/>
            <person name="Klingl A."/>
            <person name="Woyke T."/>
            <person name="Ryan C.M."/>
            <person name="Banfield J.F."/>
        </authorList>
    </citation>
    <scope>NUCLEOTIDE SEQUENCE [LARGE SCALE GENOMIC DNA]</scope>
    <source>
        <strain evidence="1">CG17_big_fil_post_rev_8_21_14_2_50_48_46</strain>
    </source>
</reference>
<organism evidence="1 2">
    <name type="scientific">bacterium (Candidatus Blackallbacteria) CG17_big_fil_post_rev_8_21_14_2_50_48_46</name>
    <dbReference type="NCBI Taxonomy" id="2014261"/>
    <lineage>
        <taxon>Bacteria</taxon>
        <taxon>Candidatus Blackallbacteria</taxon>
    </lineage>
</organism>
<evidence type="ECO:0000313" key="1">
    <source>
        <dbReference type="EMBL" id="PIW16706.1"/>
    </source>
</evidence>
<comment type="caution">
    <text evidence="1">The sequence shown here is derived from an EMBL/GenBank/DDBJ whole genome shotgun (WGS) entry which is preliminary data.</text>
</comment>
<accession>A0A2M7G491</accession>